<keyword evidence="3" id="KW-1185">Reference proteome</keyword>
<name>A0AAV7I768_COTGL</name>
<evidence type="ECO:0000256" key="1">
    <source>
        <dbReference type="SAM" id="MobiDB-lite"/>
    </source>
</evidence>
<dbReference type="AlphaFoldDB" id="A0AAV7I768"/>
<dbReference type="Proteomes" id="UP000826195">
    <property type="component" value="Unassembled WGS sequence"/>
</dbReference>
<reference evidence="2 3" key="1">
    <citation type="journal article" date="2021" name="J. Hered.">
        <title>A chromosome-level genome assembly of the parasitoid wasp, Cotesia glomerata (Hymenoptera: Braconidae).</title>
        <authorList>
            <person name="Pinto B.J."/>
            <person name="Weis J.J."/>
            <person name="Gamble T."/>
            <person name="Ode P.J."/>
            <person name="Paul R."/>
            <person name="Zaspel J.M."/>
        </authorList>
    </citation>
    <scope>NUCLEOTIDE SEQUENCE [LARGE SCALE GENOMIC DNA]</scope>
    <source>
        <strain evidence="2">CgM1</strain>
    </source>
</reference>
<accession>A0AAV7I768</accession>
<gene>
    <name evidence="2" type="ORF">KQX54_013335</name>
</gene>
<comment type="caution">
    <text evidence="2">The sequence shown here is derived from an EMBL/GenBank/DDBJ whole genome shotgun (WGS) entry which is preliminary data.</text>
</comment>
<sequence length="435" mass="47659">MLVPDSEVNIQETKTVKPLCSEEVYRVIALLEDPASDLDDDLLDLCIFTLEQNSDDNSEPEQASDSEWEDEVETLCEPAASQSAVPTDTNKPSQASFLPHILQSKPLTASFIHKLASRRIFKPGNGSPPEKTSRIPMSVYEDIKHLAAGELQDDQTKKGVLLANHSTCKSRGGAPFIIQIGSAAGEPKLCILPDLGYSLVLGMDFEVKLRCMRVDRMSKRYIRTCTKVSKGTIPRRPPTTTNKPASSSTYMKTRVFTRSQPPAATPRRRSVSSVPAPARTTPVTTAEPTPMEVEKAAALPTRNQPAADTQAASTSTFKLPECPSHLLPAFAAFRASVYKEALERAAKTGVMETGIPRAEEVPEPEPSNVPVRRKTGKKKKKRKKGELRGPNWATMEFGGSGEPVSEDSGMEDERIFNDLDESDNDVLQLDHGEDL</sequence>
<organism evidence="2 3">
    <name type="scientific">Cotesia glomerata</name>
    <name type="common">Lepidopteran parasitic wasp</name>
    <name type="synonym">Apanteles glomeratus</name>
    <dbReference type="NCBI Taxonomy" id="32391"/>
    <lineage>
        <taxon>Eukaryota</taxon>
        <taxon>Metazoa</taxon>
        <taxon>Ecdysozoa</taxon>
        <taxon>Arthropoda</taxon>
        <taxon>Hexapoda</taxon>
        <taxon>Insecta</taxon>
        <taxon>Pterygota</taxon>
        <taxon>Neoptera</taxon>
        <taxon>Endopterygota</taxon>
        <taxon>Hymenoptera</taxon>
        <taxon>Apocrita</taxon>
        <taxon>Ichneumonoidea</taxon>
        <taxon>Braconidae</taxon>
        <taxon>Microgastrinae</taxon>
        <taxon>Cotesia</taxon>
    </lineage>
</organism>
<feature type="compositionally biased region" description="Basic residues" evidence="1">
    <location>
        <begin position="371"/>
        <end position="385"/>
    </location>
</feature>
<feature type="compositionally biased region" description="Polar residues" evidence="1">
    <location>
        <begin position="238"/>
        <end position="262"/>
    </location>
</feature>
<proteinExistence type="predicted"/>
<evidence type="ECO:0000313" key="2">
    <source>
        <dbReference type="EMBL" id="KAH0546667.1"/>
    </source>
</evidence>
<feature type="compositionally biased region" description="Low complexity" evidence="1">
    <location>
        <begin position="274"/>
        <end position="290"/>
    </location>
</feature>
<feature type="region of interest" description="Disordered" evidence="1">
    <location>
        <begin position="359"/>
        <end position="435"/>
    </location>
</feature>
<protein>
    <submittedName>
        <fullName evidence="2">Uncharacterized protein</fullName>
    </submittedName>
</protein>
<evidence type="ECO:0000313" key="3">
    <source>
        <dbReference type="Proteomes" id="UP000826195"/>
    </source>
</evidence>
<dbReference type="EMBL" id="JAHXZJ010002237">
    <property type="protein sequence ID" value="KAH0546667.1"/>
    <property type="molecule type" value="Genomic_DNA"/>
</dbReference>
<feature type="region of interest" description="Disordered" evidence="1">
    <location>
        <begin position="230"/>
        <end position="290"/>
    </location>
</feature>